<comment type="caution">
    <text evidence="1">The sequence shown here is derived from an EMBL/GenBank/DDBJ whole genome shotgun (WGS) entry which is preliminary data.</text>
</comment>
<name>A0AAV7RJX7_PLEWA</name>
<proteinExistence type="predicted"/>
<protein>
    <submittedName>
        <fullName evidence="1">Uncharacterized protein</fullName>
    </submittedName>
</protein>
<organism evidence="1 2">
    <name type="scientific">Pleurodeles waltl</name>
    <name type="common">Iberian ribbed newt</name>
    <dbReference type="NCBI Taxonomy" id="8319"/>
    <lineage>
        <taxon>Eukaryota</taxon>
        <taxon>Metazoa</taxon>
        <taxon>Chordata</taxon>
        <taxon>Craniata</taxon>
        <taxon>Vertebrata</taxon>
        <taxon>Euteleostomi</taxon>
        <taxon>Amphibia</taxon>
        <taxon>Batrachia</taxon>
        <taxon>Caudata</taxon>
        <taxon>Salamandroidea</taxon>
        <taxon>Salamandridae</taxon>
        <taxon>Pleurodelinae</taxon>
        <taxon>Pleurodeles</taxon>
    </lineage>
</organism>
<sequence>MCNAPDDEAELTAGESAQMRAIAALCSDADVKLSDIETVVNAVEGVPETLQDKLLLLKRVDYWHVCWNWKGTLDIGLVYGVTSEKRLEKERANSTLKGSTVILTRQSAEWRNRILKAFGKKRVVQMGDINTPPKGG</sequence>
<reference evidence="1" key="1">
    <citation type="journal article" date="2022" name="bioRxiv">
        <title>Sequencing and chromosome-scale assembly of the giantPleurodeles waltlgenome.</title>
        <authorList>
            <person name="Brown T."/>
            <person name="Elewa A."/>
            <person name="Iarovenko S."/>
            <person name="Subramanian E."/>
            <person name="Araus A.J."/>
            <person name="Petzold A."/>
            <person name="Susuki M."/>
            <person name="Suzuki K.-i.T."/>
            <person name="Hayashi T."/>
            <person name="Toyoda A."/>
            <person name="Oliveira C."/>
            <person name="Osipova E."/>
            <person name="Leigh N.D."/>
            <person name="Simon A."/>
            <person name="Yun M.H."/>
        </authorList>
    </citation>
    <scope>NUCLEOTIDE SEQUENCE</scope>
    <source>
        <strain evidence="1">20211129_DDA</strain>
        <tissue evidence="1">Liver</tissue>
    </source>
</reference>
<evidence type="ECO:0000313" key="1">
    <source>
        <dbReference type="EMBL" id="KAJ1152077.1"/>
    </source>
</evidence>
<dbReference type="EMBL" id="JANPWB010000009">
    <property type="protein sequence ID" value="KAJ1152077.1"/>
    <property type="molecule type" value="Genomic_DNA"/>
</dbReference>
<evidence type="ECO:0000313" key="2">
    <source>
        <dbReference type="Proteomes" id="UP001066276"/>
    </source>
</evidence>
<keyword evidence="2" id="KW-1185">Reference proteome</keyword>
<gene>
    <name evidence="1" type="ORF">NDU88_004855</name>
</gene>
<dbReference type="AlphaFoldDB" id="A0AAV7RJX7"/>
<dbReference type="Proteomes" id="UP001066276">
    <property type="component" value="Chromosome 5"/>
</dbReference>
<accession>A0AAV7RJX7</accession>